<name>A0ACA9L847_9GLOM</name>
<evidence type="ECO:0000313" key="2">
    <source>
        <dbReference type="Proteomes" id="UP000789525"/>
    </source>
</evidence>
<evidence type="ECO:0000313" key="1">
    <source>
        <dbReference type="EMBL" id="CAG8514574.1"/>
    </source>
</evidence>
<dbReference type="EMBL" id="CAJVPT010004969">
    <property type="protein sequence ID" value="CAG8514574.1"/>
    <property type="molecule type" value="Genomic_DNA"/>
</dbReference>
<comment type="caution">
    <text evidence="1">The sequence shown here is derived from an EMBL/GenBank/DDBJ whole genome shotgun (WGS) entry which is preliminary data.</text>
</comment>
<protein>
    <submittedName>
        <fullName evidence="1">4053_t:CDS:1</fullName>
    </submittedName>
</protein>
<keyword evidence="2" id="KW-1185">Reference proteome</keyword>
<proteinExistence type="predicted"/>
<reference evidence="1" key="1">
    <citation type="submission" date="2021-06" db="EMBL/GenBank/DDBJ databases">
        <authorList>
            <person name="Kallberg Y."/>
            <person name="Tangrot J."/>
            <person name="Rosling A."/>
        </authorList>
    </citation>
    <scope>NUCLEOTIDE SEQUENCE</scope>
    <source>
        <strain evidence="1">CL356</strain>
    </source>
</reference>
<accession>A0ACA9L847</accession>
<organism evidence="1 2">
    <name type="scientific">Acaulospora colombiana</name>
    <dbReference type="NCBI Taxonomy" id="27376"/>
    <lineage>
        <taxon>Eukaryota</taxon>
        <taxon>Fungi</taxon>
        <taxon>Fungi incertae sedis</taxon>
        <taxon>Mucoromycota</taxon>
        <taxon>Glomeromycotina</taxon>
        <taxon>Glomeromycetes</taxon>
        <taxon>Diversisporales</taxon>
        <taxon>Acaulosporaceae</taxon>
        <taxon>Acaulospora</taxon>
    </lineage>
</organism>
<dbReference type="Proteomes" id="UP000789525">
    <property type="component" value="Unassembled WGS sequence"/>
</dbReference>
<sequence>MASELEVLKQRIIELEAKNAELGAEKAELLKRIMEENTRRDIITFTNQKFLWISEDFDAEDLKSTNISQSVTLISPKSTFPNLDDSGNSLAFSRFTPIPPRYLELLDSEIFCETAPLDSTTSELWKKFGEWAGFEKFHRDLKDHRNTLCVVCPLGTFEGGHLAFPEIKLSFKSLYSGLVYLVHIHEQFIIYISLRFRACETRVTS</sequence>
<gene>
    <name evidence="1" type="ORF">ACOLOM_LOCUS3372</name>
</gene>